<dbReference type="EMBL" id="JADNRY010000029">
    <property type="protein sequence ID" value="KAF9071792.1"/>
    <property type="molecule type" value="Genomic_DNA"/>
</dbReference>
<name>A0A9P5UA93_9AGAR</name>
<keyword evidence="2" id="KW-0472">Membrane</keyword>
<feature type="compositionally biased region" description="Low complexity" evidence="1">
    <location>
        <begin position="129"/>
        <end position="156"/>
    </location>
</feature>
<gene>
    <name evidence="4" type="ORF">BDP27DRAFT_1418617</name>
</gene>
<reference evidence="4" key="1">
    <citation type="submission" date="2020-11" db="EMBL/GenBank/DDBJ databases">
        <authorList>
            <consortium name="DOE Joint Genome Institute"/>
            <person name="Ahrendt S."/>
            <person name="Riley R."/>
            <person name="Andreopoulos W."/>
            <person name="Labutti K."/>
            <person name="Pangilinan J."/>
            <person name="Ruiz-Duenas F.J."/>
            <person name="Barrasa J.M."/>
            <person name="Sanchez-Garcia M."/>
            <person name="Camarero S."/>
            <person name="Miyauchi S."/>
            <person name="Serrano A."/>
            <person name="Linde D."/>
            <person name="Babiker R."/>
            <person name="Drula E."/>
            <person name="Ayuso-Fernandez I."/>
            <person name="Pacheco R."/>
            <person name="Padilla G."/>
            <person name="Ferreira P."/>
            <person name="Barriuso J."/>
            <person name="Kellner H."/>
            <person name="Castanera R."/>
            <person name="Alfaro M."/>
            <person name="Ramirez L."/>
            <person name="Pisabarro A.G."/>
            <person name="Kuo A."/>
            <person name="Tritt A."/>
            <person name="Lipzen A."/>
            <person name="He G."/>
            <person name="Yan M."/>
            <person name="Ng V."/>
            <person name="Cullen D."/>
            <person name="Martin F."/>
            <person name="Rosso M.-N."/>
            <person name="Henrissat B."/>
            <person name="Hibbett D."/>
            <person name="Martinez A.T."/>
            <person name="Grigoriev I.V."/>
        </authorList>
    </citation>
    <scope>NUCLEOTIDE SEQUENCE</scope>
    <source>
        <strain evidence="4">AH 40177</strain>
    </source>
</reference>
<keyword evidence="2" id="KW-1133">Transmembrane helix</keyword>
<evidence type="ECO:0008006" key="6">
    <source>
        <dbReference type="Google" id="ProtNLM"/>
    </source>
</evidence>
<evidence type="ECO:0000256" key="2">
    <source>
        <dbReference type="SAM" id="Phobius"/>
    </source>
</evidence>
<dbReference type="AlphaFoldDB" id="A0A9P5UA93"/>
<evidence type="ECO:0000256" key="1">
    <source>
        <dbReference type="SAM" id="MobiDB-lite"/>
    </source>
</evidence>
<feature type="transmembrane region" description="Helical" evidence="2">
    <location>
        <begin position="165"/>
        <end position="187"/>
    </location>
</feature>
<dbReference type="Proteomes" id="UP000772434">
    <property type="component" value="Unassembled WGS sequence"/>
</dbReference>
<evidence type="ECO:0000313" key="4">
    <source>
        <dbReference type="EMBL" id="KAF9071792.1"/>
    </source>
</evidence>
<sequence>MFSASHMLLVFAILSHTVLHILAFSIAIPDDGPVSNISFPVTWERDSTDSTVLSLDRLLEDSSTGVFSGGGIFANISGSQGQATTSTFYISPTFAVLSPAQGASTIVNSAETYLGTSFPLTPTSATSILSSPVSTSTSTNSTSIPNPSPITSSTGSARRNHNTGAIAGGVVGGIVAIFIMAALIFLLHRERLRSKNVGLIETHPITQPSREVSTQSPGFGASASLIHPMSSSFNINSSIPRATSEMEDAPLSYASDYSSFRPRTKQ</sequence>
<feature type="region of interest" description="Disordered" evidence="1">
    <location>
        <begin position="129"/>
        <end position="158"/>
    </location>
</feature>
<keyword evidence="3" id="KW-0732">Signal</keyword>
<evidence type="ECO:0000256" key="3">
    <source>
        <dbReference type="SAM" id="SignalP"/>
    </source>
</evidence>
<feature type="signal peptide" evidence="3">
    <location>
        <begin position="1"/>
        <end position="23"/>
    </location>
</feature>
<organism evidence="4 5">
    <name type="scientific">Rhodocollybia butyracea</name>
    <dbReference type="NCBI Taxonomy" id="206335"/>
    <lineage>
        <taxon>Eukaryota</taxon>
        <taxon>Fungi</taxon>
        <taxon>Dikarya</taxon>
        <taxon>Basidiomycota</taxon>
        <taxon>Agaricomycotina</taxon>
        <taxon>Agaricomycetes</taxon>
        <taxon>Agaricomycetidae</taxon>
        <taxon>Agaricales</taxon>
        <taxon>Marasmiineae</taxon>
        <taxon>Omphalotaceae</taxon>
        <taxon>Rhodocollybia</taxon>
    </lineage>
</organism>
<keyword evidence="5" id="KW-1185">Reference proteome</keyword>
<accession>A0A9P5UA93</accession>
<dbReference type="OrthoDB" id="3064412at2759"/>
<protein>
    <recommendedName>
        <fullName evidence="6">Mid2 domain-containing protein</fullName>
    </recommendedName>
</protein>
<evidence type="ECO:0000313" key="5">
    <source>
        <dbReference type="Proteomes" id="UP000772434"/>
    </source>
</evidence>
<feature type="chain" id="PRO_5040244675" description="Mid2 domain-containing protein" evidence="3">
    <location>
        <begin position="24"/>
        <end position="266"/>
    </location>
</feature>
<keyword evidence="2" id="KW-0812">Transmembrane</keyword>
<comment type="caution">
    <text evidence="4">The sequence shown here is derived from an EMBL/GenBank/DDBJ whole genome shotgun (WGS) entry which is preliminary data.</text>
</comment>
<proteinExistence type="predicted"/>